<dbReference type="Proteomes" id="UP000199029">
    <property type="component" value="Unassembled WGS sequence"/>
</dbReference>
<dbReference type="EMBL" id="FOXS01000002">
    <property type="protein sequence ID" value="SFQ35559.1"/>
    <property type="molecule type" value="Genomic_DNA"/>
</dbReference>
<evidence type="ECO:0000313" key="2">
    <source>
        <dbReference type="EMBL" id="SFQ35559.1"/>
    </source>
</evidence>
<accession>A0A1I5XUA9</accession>
<dbReference type="InterPro" id="IPR020904">
    <property type="entry name" value="Sc_DH/Rdtase_CS"/>
</dbReference>
<dbReference type="NCBIfam" id="NF009389">
    <property type="entry name" value="PRK12748.1"/>
    <property type="match status" value="1"/>
</dbReference>
<dbReference type="AlphaFoldDB" id="A0A1I5XUA9"/>
<reference evidence="3" key="1">
    <citation type="submission" date="2016-10" db="EMBL/GenBank/DDBJ databases">
        <authorList>
            <person name="Varghese N."/>
            <person name="Submissions S."/>
        </authorList>
    </citation>
    <scope>NUCLEOTIDE SEQUENCE [LARGE SCALE GENOMIC DNA]</scope>
    <source>
        <strain evidence="3">OR362-8,ATCC BAA-1266,JCM 13504</strain>
    </source>
</reference>
<protein>
    <submittedName>
        <fullName evidence="2">3-oxoacyl-[acyl-carrier protein] reductase</fullName>
    </submittedName>
</protein>
<name>A0A1I5XUA9_HYMAR</name>
<evidence type="ECO:0000256" key="1">
    <source>
        <dbReference type="ARBA" id="ARBA00006484"/>
    </source>
</evidence>
<organism evidence="2 3">
    <name type="scientific">Hymenobacter arizonensis</name>
    <name type="common">Siccationidurans arizonensis</name>
    <dbReference type="NCBI Taxonomy" id="1227077"/>
    <lineage>
        <taxon>Bacteria</taxon>
        <taxon>Pseudomonadati</taxon>
        <taxon>Bacteroidota</taxon>
        <taxon>Cytophagia</taxon>
        <taxon>Cytophagales</taxon>
        <taxon>Hymenobacteraceae</taxon>
        <taxon>Hymenobacter</taxon>
    </lineage>
</organism>
<dbReference type="InterPro" id="IPR050259">
    <property type="entry name" value="SDR"/>
</dbReference>
<dbReference type="PRINTS" id="PR00080">
    <property type="entry name" value="SDRFAMILY"/>
</dbReference>
<dbReference type="InterPro" id="IPR002347">
    <property type="entry name" value="SDR_fam"/>
</dbReference>
<sequence>MNRKVAIVTGVGRLKGIGKAICVELAKNDVDIFFTYWRNYDNQMPWTSEDGEPELIREEIQGLGVRCEKMEVDLRAETAVETLFNEAIKTVGPPTILINNATYSTATDIFTITPTELDQHYLVNLKAATLLCVEFVRRYQGGRAGRIINLTSGQSLSAMSGEIAYAITKAGIETLTKTLAHELAAKGITINAVNPGLTDSGWLEDSHRQLFQDRFPMGRFGQPEDAARLINFLVSDQAGWITGQVIHSEGGFIREKYSN</sequence>
<dbReference type="SUPFAM" id="SSF51735">
    <property type="entry name" value="NAD(P)-binding Rossmann-fold domains"/>
    <property type="match status" value="1"/>
</dbReference>
<dbReference type="STRING" id="1227077.SAMN04515668_2048"/>
<dbReference type="Pfam" id="PF13561">
    <property type="entry name" value="adh_short_C2"/>
    <property type="match status" value="1"/>
</dbReference>
<comment type="similarity">
    <text evidence="1">Belongs to the short-chain dehydrogenases/reductases (SDR) family.</text>
</comment>
<keyword evidence="3" id="KW-1185">Reference proteome</keyword>
<dbReference type="PANTHER" id="PTHR42879:SF2">
    <property type="entry name" value="3-OXOACYL-[ACYL-CARRIER-PROTEIN] REDUCTASE FABG"/>
    <property type="match status" value="1"/>
</dbReference>
<dbReference type="CDD" id="cd05233">
    <property type="entry name" value="SDR_c"/>
    <property type="match status" value="1"/>
</dbReference>
<dbReference type="GO" id="GO:0032787">
    <property type="term" value="P:monocarboxylic acid metabolic process"/>
    <property type="evidence" value="ECO:0007669"/>
    <property type="project" value="UniProtKB-ARBA"/>
</dbReference>
<dbReference type="Gene3D" id="3.40.50.720">
    <property type="entry name" value="NAD(P)-binding Rossmann-like Domain"/>
    <property type="match status" value="1"/>
</dbReference>
<dbReference type="InterPro" id="IPR036291">
    <property type="entry name" value="NAD(P)-bd_dom_sf"/>
</dbReference>
<dbReference type="PROSITE" id="PS00061">
    <property type="entry name" value="ADH_SHORT"/>
    <property type="match status" value="1"/>
</dbReference>
<proteinExistence type="inferred from homology"/>
<gene>
    <name evidence="2" type="ORF">SAMN04515668_2048</name>
</gene>
<evidence type="ECO:0000313" key="3">
    <source>
        <dbReference type="Proteomes" id="UP000199029"/>
    </source>
</evidence>
<dbReference type="PANTHER" id="PTHR42879">
    <property type="entry name" value="3-OXOACYL-(ACYL-CARRIER-PROTEIN) REDUCTASE"/>
    <property type="match status" value="1"/>
</dbReference>
<dbReference type="OrthoDB" id="9804104at2"/>
<dbReference type="PRINTS" id="PR00081">
    <property type="entry name" value="GDHRDH"/>
</dbReference>